<comment type="similarity">
    <text evidence="2">Belongs to the G-protein coupled receptor 1 family.</text>
</comment>
<dbReference type="EMBL" id="QBLH01003513">
    <property type="protein sequence ID" value="TGZ37783.1"/>
    <property type="molecule type" value="Genomic_DNA"/>
</dbReference>
<feature type="transmembrane region" description="Helical" evidence="9">
    <location>
        <begin position="136"/>
        <end position="154"/>
    </location>
</feature>
<feature type="transmembrane region" description="Helical" evidence="9">
    <location>
        <begin position="62"/>
        <end position="87"/>
    </location>
</feature>
<dbReference type="Gene3D" id="1.20.1070.10">
    <property type="entry name" value="Rhodopsin 7-helix transmembrane proteins"/>
    <property type="match status" value="2"/>
</dbReference>
<evidence type="ECO:0000256" key="4">
    <source>
        <dbReference type="ARBA" id="ARBA00022989"/>
    </source>
</evidence>
<evidence type="ECO:0000256" key="5">
    <source>
        <dbReference type="ARBA" id="ARBA00023040"/>
    </source>
</evidence>
<dbReference type="PROSITE" id="PS50262">
    <property type="entry name" value="G_PROTEIN_RECEP_F1_2"/>
    <property type="match status" value="1"/>
</dbReference>
<keyword evidence="12" id="KW-1185">Reference proteome</keyword>
<evidence type="ECO:0000256" key="7">
    <source>
        <dbReference type="ARBA" id="ARBA00023170"/>
    </source>
</evidence>
<evidence type="ECO:0000313" key="11">
    <source>
        <dbReference type="EMBL" id="TGZ37783.1"/>
    </source>
</evidence>
<evidence type="ECO:0000256" key="6">
    <source>
        <dbReference type="ARBA" id="ARBA00023136"/>
    </source>
</evidence>
<feature type="transmembrane region" description="Helical" evidence="9">
    <location>
        <begin position="166"/>
        <end position="185"/>
    </location>
</feature>
<keyword evidence="5" id="KW-0297">G-protein coupled receptor</keyword>
<keyword evidence="6 9" id="KW-0472">Membrane</keyword>
<keyword evidence="4 9" id="KW-1133">Transmembrane helix</keyword>
<evidence type="ECO:0000259" key="10">
    <source>
        <dbReference type="PROSITE" id="PS50262"/>
    </source>
</evidence>
<feature type="transmembrane region" description="Helical" evidence="9">
    <location>
        <begin position="276"/>
        <end position="299"/>
    </location>
</feature>
<dbReference type="SUPFAM" id="SSF81321">
    <property type="entry name" value="Family A G protein-coupled receptor-like"/>
    <property type="match status" value="2"/>
</dbReference>
<evidence type="ECO:0000313" key="12">
    <source>
        <dbReference type="Proteomes" id="UP000310200"/>
    </source>
</evidence>
<reference evidence="11 12" key="1">
    <citation type="journal article" date="2019" name="Philos. Trans. R. Soc. Lond., B, Biol. Sci.">
        <title>Ant behaviour and brain gene expression of defending hosts depend on the ecological success of the intruding social parasite.</title>
        <authorList>
            <person name="Kaur R."/>
            <person name="Stoldt M."/>
            <person name="Jongepier E."/>
            <person name="Feldmeyer B."/>
            <person name="Menzel F."/>
            <person name="Bornberg-Bauer E."/>
            <person name="Foitzik S."/>
        </authorList>
    </citation>
    <scope>NUCLEOTIDE SEQUENCE [LARGE SCALE GENOMIC DNA]</scope>
    <source>
        <tissue evidence="11">Whole body</tissue>
    </source>
</reference>
<dbReference type="Proteomes" id="UP000310200">
    <property type="component" value="Unassembled WGS sequence"/>
</dbReference>
<comment type="subcellular location">
    <subcellularLocation>
        <location evidence="1">Membrane</location>
        <topology evidence="1">Multi-pass membrane protein</topology>
    </subcellularLocation>
</comment>
<dbReference type="PANTHER" id="PTHR45695:SF26">
    <property type="entry name" value="NEUROPEPTIDE CCHAMIDE-1 RECEPTOR"/>
    <property type="match status" value="1"/>
</dbReference>
<feature type="transmembrane region" description="Helical" evidence="9">
    <location>
        <begin position="331"/>
        <end position="355"/>
    </location>
</feature>
<keyword evidence="7 11" id="KW-0675">Receptor</keyword>
<evidence type="ECO:0000256" key="9">
    <source>
        <dbReference type="SAM" id="Phobius"/>
    </source>
</evidence>
<keyword evidence="3 9" id="KW-0812">Transmembrane</keyword>
<dbReference type="GO" id="GO:0005886">
    <property type="term" value="C:plasma membrane"/>
    <property type="evidence" value="ECO:0007669"/>
    <property type="project" value="TreeGrafter"/>
</dbReference>
<keyword evidence="8" id="KW-0807">Transducer</keyword>
<feature type="transmembrane region" description="Helical" evidence="9">
    <location>
        <begin position="367"/>
        <end position="392"/>
    </location>
</feature>
<evidence type="ECO:0000256" key="1">
    <source>
        <dbReference type="ARBA" id="ARBA00004141"/>
    </source>
</evidence>
<name>A0A4S2JPB5_9HYME</name>
<dbReference type="InterPro" id="IPR000276">
    <property type="entry name" value="GPCR_Rhodpsn"/>
</dbReference>
<dbReference type="STRING" id="300112.A0A4S2JPB5"/>
<sequence length="406" mass="47322">MDMSWPFATSVSLSYTIKMFMITTGLTPLALITNYTEASDNTTKNITDEESYVPYKYRPETYFVPIIFFFIMLIGLTGNSILTLVILRHQDDPDMRKDNNKYVMVTCIPFTFTIYILDSWPFGLALCKLSEYAKDISIGVSVFTFTAMSADRYFGIVDPMRKLTGFTAIVVVLIWVLAIICAIPASFSYLRFFKVNANISFYACYPFPEEFGPNYPKMILICRFFIYYLIPLSIIAVFYILMARHLIRSTRNILGEVQGQACYPFPEEFGPNYPKVIVICRFFIYYVIPLSISAVFYMLTARHLIRCTRNTPGKVQGQEKQIHNREKVAKIMIALVIAFAVCFLPQHVFMLWFYIHPTALEDYNAFWHYFRILGFCLAYTNSCINPITLYWMSKKYRNYFKRISKQ</sequence>
<feature type="domain" description="G-protein coupled receptors family 1 profile" evidence="10">
    <location>
        <begin position="103"/>
        <end position="389"/>
    </location>
</feature>
<feature type="transmembrane region" description="Helical" evidence="9">
    <location>
        <begin position="220"/>
        <end position="242"/>
    </location>
</feature>
<dbReference type="InterPro" id="IPR017452">
    <property type="entry name" value="GPCR_Rhodpsn_7TM"/>
</dbReference>
<evidence type="ECO:0000256" key="3">
    <source>
        <dbReference type="ARBA" id="ARBA00022692"/>
    </source>
</evidence>
<evidence type="ECO:0000256" key="2">
    <source>
        <dbReference type="ARBA" id="ARBA00010663"/>
    </source>
</evidence>
<dbReference type="Pfam" id="PF00001">
    <property type="entry name" value="7tm_1"/>
    <property type="match status" value="2"/>
</dbReference>
<proteinExistence type="inferred from homology"/>
<organism evidence="11 12">
    <name type="scientific">Temnothorax longispinosus</name>
    <dbReference type="NCBI Taxonomy" id="300112"/>
    <lineage>
        <taxon>Eukaryota</taxon>
        <taxon>Metazoa</taxon>
        <taxon>Ecdysozoa</taxon>
        <taxon>Arthropoda</taxon>
        <taxon>Hexapoda</taxon>
        <taxon>Insecta</taxon>
        <taxon>Pterygota</taxon>
        <taxon>Neoptera</taxon>
        <taxon>Endopterygota</taxon>
        <taxon>Hymenoptera</taxon>
        <taxon>Apocrita</taxon>
        <taxon>Aculeata</taxon>
        <taxon>Formicoidea</taxon>
        <taxon>Formicidae</taxon>
        <taxon>Myrmicinae</taxon>
        <taxon>Temnothorax</taxon>
    </lineage>
</organism>
<feature type="transmembrane region" description="Helical" evidence="9">
    <location>
        <begin position="99"/>
        <end position="116"/>
    </location>
</feature>
<dbReference type="PANTHER" id="PTHR45695">
    <property type="entry name" value="LEUCOKININ RECEPTOR-RELATED"/>
    <property type="match status" value="1"/>
</dbReference>
<gene>
    <name evidence="11" type="ORF">DBV15_12130</name>
</gene>
<protein>
    <submittedName>
        <fullName evidence="11">Neuromedin-B receptor</fullName>
    </submittedName>
</protein>
<comment type="caution">
    <text evidence="11">The sequence shown here is derived from an EMBL/GenBank/DDBJ whole genome shotgun (WGS) entry which is preliminary data.</text>
</comment>
<dbReference type="PRINTS" id="PR00237">
    <property type="entry name" value="GPCRRHODOPSN"/>
</dbReference>
<evidence type="ECO:0000256" key="8">
    <source>
        <dbReference type="ARBA" id="ARBA00023224"/>
    </source>
</evidence>
<dbReference type="GO" id="GO:0008188">
    <property type="term" value="F:neuropeptide receptor activity"/>
    <property type="evidence" value="ECO:0007669"/>
    <property type="project" value="TreeGrafter"/>
</dbReference>
<dbReference type="AlphaFoldDB" id="A0A4S2JPB5"/>
<accession>A0A4S2JPB5</accession>